<evidence type="ECO:0008006" key="3">
    <source>
        <dbReference type="Google" id="ProtNLM"/>
    </source>
</evidence>
<reference evidence="1" key="1">
    <citation type="submission" date="2021-01" db="EMBL/GenBank/DDBJ databases">
        <title>Whole genome shotgun sequence of Planosporangium flavigriseum NBRC 105377.</title>
        <authorList>
            <person name="Komaki H."/>
            <person name="Tamura T."/>
        </authorList>
    </citation>
    <scope>NUCLEOTIDE SEQUENCE</scope>
    <source>
        <strain evidence="1">NBRC 105377</strain>
    </source>
</reference>
<dbReference type="EMBL" id="BONU01000064">
    <property type="protein sequence ID" value="GIG76598.1"/>
    <property type="molecule type" value="Genomic_DNA"/>
</dbReference>
<name>A0A8J3LNX7_9ACTN</name>
<accession>A0A8J3LNX7</accession>
<comment type="caution">
    <text evidence="1">The sequence shown here is derived from an EMBL/GenBank/DDBJ whole genome shotgun (WGS) entry which is preliminary data.</text>
</comment>
<proteinExistence type="predicted"/>
<keyword evidence="2" id="KW-1185">Reference proteome</keyword>
<evidence type="ECO:0000313" key="2">
    <source>
        <dbReference type="Proteomes" id="UP000653674"/>
    </source>
</evidence>
<dbReference type="AlphaFoldDB" id="A0A8J3LNX7"/>
<dbReference type="Proteomes" id="UP000653674">
    <property type="component" value="Unassembled WGS sequence"/>
</dbReference>
<evidence type="ECO:0000313" key="1">
    <source>
        <dbReference type="EMBL" id="GIG76598.1"/>
    </source>
</evidence>
<gene>
    <name evidence="1" type="ORF">Pfl04_50020</name>
</gene>
<sequence length="88" mass="9968">MTSLHIPIRPAWICAGCSQEWPCHTRRAQFLAEFERATVSLGLLMGSHLVQASQDLPAARAGELYVRFLGWIGRPPRRDNRGPWIDRA</sequence>
<organism evidence="1 2">
    <name type="scientific">Planosporangium flavigriseum</name>
    <dbReference type="NCBI Taxonomy" id="373681"/>
    <lineage>
        <taxon>Bacteria</taxon>
        <taxon>Bacillati</taxon>
        <taxon>Actinomycetota</taxon>
        <taxon>Actinomycetes</taxon>
        <taxon>Micromonosporales</taxon>
        <taxon>Micromonosporaceae</taxon>
        <taxon>Planosporangium</taxon>
    </lineage>
</organism>
<protein>
    <recommendedName>
        <fullName evidence="3">Flavin reductase</fullName>
    </recommendedName>
</protein>